<dbReference type="AlphaFoldDB" id="A0A8J6PEG2"/>
<dbReference type="Pfam" id="PF05193">
    <property type="entry name" value="Peptidase_M16_C"/>
    <property type="match status" value="1"/>
</dbReference>
<evidence type="ECO:0000313" key="5">
    <source>
        <dbReference type="Proteomes" id="UP000652681"/>
    </source>
</evidence>
<evidence type="ECO:0000313" key="4">
    <source>
        <dbReference type="EMBL" id="MBC9812470.1"/>
    </source>
</evidence>
<dbReference type="PANTHER" id="PTHR11851:SF49">
    <property type="entry name" value="MITOCHONDRIAL-PROCESSING PEPTIDASE SUBUNIT ALPHA"/>
    <property type="match status" value="1"/>
</dbReference>
<dbReference type="SUPFAM" id="SSF63411">
    <property type="entry name" value="LuxS/MPP-like metallohydrolase"/>
    <property type="match status" value="2"/>
</dbReference>
<reference evidence="4" key="1">
    <citation type="submission" date="2020-09" db="EMBL/GenBank/DDBJ databases">
        <title>Taishania pollutisoli gen. nov., sp. nov., Isolated from Tetrabromobisphenol A-Contaminated Soil.</title>
        <authorList>
            <person name="Chen Q."/>
        </authorList>
    </citation>
    <scope>NUCLEOTIDE SEQUENCE</scope>
    <source>
        <strain evidence="4">CZZ-1</strain>
    </source>
</reference>
<feature type="domain" description="Peptidase M16 N-terminal" evidence="2">
    <location>
        <begin position="24"/>
        <end position="162"/>
    </location>
</feature>
<dbReference type="InterPro" id="IPR011249">
    <property type="entry name" value="Metalloenz_LuxS/M16"/>
</dbReference>
<dbReference type="EMBL" id="JACVEL010000004">
    <property type="protein sequence ID" value="MBC9812470.1"/>
    <property type="molecule type" value="Genomic_DNA"/>
</dbReference>
<keyword evidence="5" id="KW-1185">Reference proteome</keyword>
<gene>
    <name evidence="4" type="ORF">H9Y05_08290</name>
</gene>
<dbReference type="RefSeq" id="WP_216714017.1">
    <property type="nucleotide sequence ID" value="NZ_JACVEL010000004.1"/>
</dbReference>
<evidence type="ECO:0000259" key="2">
    <source>
        <dbReference type="Pfam" id="PF00675"/>
    </source>
</evidence>
<evidence type="ECO:0000259" key="3">
    <source>
        <dbReference type="Pfam" id="PF05193"/>
    </source>
</evidence>
<dbReference type="InterPro" id="IPR050361">
    <property type="entry name" value="MPP/UQCRC_Complex"/>
</dbReference>
<dbReference type="Proteomes" id="UP000652681">
    <property type="component" value="Unassembled WGS sequence"/>
</dbReference>
<dbReference type="PANTHER" id="PTHR11851">
    <property type="entry name" value="METALLOPROTEASE"/>
    <property type="match status" value="1"/>
</dbReference>
<feature type="domain" description="Peptidase M16 C-terminal" evidence="3">
    <location>
        <begin position="168"/>
        <end position="344"/>
    </location>
</feature>
<sequence>MYDIHPEIIHFPNGLRLVYLHKDTVVGHFGVNVLAGSRYERAHEEGLAHFIEHSIFKGTGKRRAFHILSRLDSVGGELNAYTAKEEIVIYGSFTNAYLERAIELVSDITFHSTFPEKELEKEKEVVLDELNSYLDSPGDRIFDDFESHLFKGHALGGNILGTEQSVRSFTKEHLQAYISRFFTVKNMVVSYVGSESLKKVNYLVEKYFSNENAAAVSHELEIFQPNPTFKLKESFGNYQTHAIMGGLAPGYNDVSRRGMTLLTNILGGPALNSRLTLSIREKHGYSYSVEANYTPYVDTGFWSIYLGTDSKYLDKSLKLVQKELRLLREKKLSVLQLNRAKEQLKGQIALSLEGNSGLMLGLGKSLLLFDQIDTITDIYNEIDSITAEDLMTIANEFFGEANQSELIFDVK</sequence>
<comment type="caution">
    <text evidence="4">The sequence shown here is derived from an EMBL/GenBank/DDBJ whole genome shotgun (WGS) entry which is preliminary data.</text>
</comment>
<dbReference type="Gene3D" id="3.30.830.10">
    <property type="entry name" value="Metalloenzyme, LuxS/M16 peptidase-like"/>
    <property type="match status" value="2"/>
</dbReference>
<evidence type="ECO:0000256" key="1">
    <source>
        <dbReference type="ARBA" id="ARBA00007261"/>
    </source>
</evidence>
<dbReference type="Pfam" id="PF00675">
    <property type="entry name" value="Peptidase_M16"/>
    <property type="match status" value="1"/>
</dbReference>
<accession>A0A8J6PEG2</accession>
<comment type="similarity">
    <text evidence="1">Belongs to the peptidase M16 family.</text>
</comment>
<dbReference type="InterPro" id="IPR011765">
    <property type="entry name" value="Pept_M16_N"/>
</dbReference>
<protein>
    <submittedName>
        <fullName evidence="4">Insulinase family protein</fullName>
    </submittedName>
</protein>
<dbReference type="InterPro" id="IPR007863">
    <property type="entry name" value="Peptidase_M16_C"/>
</dbReference>
<dbReference type="GO" id="GO:0046872">
    <property type="term" value="F:metal ion binding"/>
    <property type="evidence" value="ECO:0007669"/>
    <property type="project" value="InterPro"/>
</dbReference>
<organism evidence="4 5">
    <name type="scientific">Taishania pollutisoli</name>
    <dbReference type="NCBI Taxonomy" id="2766479"/>
    <lineage>
        <taxon>Bacteria</taxon>
        <taxon>Pseudomonadati</taxon>
        <taxon>Bacteroidota</taxon>
        <taxon>Flavobacteriia</taxon>
        <taxon>Flavobacteriales</taxon>
        <taxon>Crocinitomicaceae</taxon>
        <taxon>Taishania</taxon>
    </lineage>
</organism>
<proteinExistence type="inferred from homology"/>
<name>A0A8J6PEG2_9FLAO</name>